<gene>
    <name evidence="2" type="ORF">OG442_11980</name>
</gene>
<feature type="domain" description="Tetratrico peptide repeat group 5" evidence="1">
    <location>
        <begin position="42"/>
        <end position="162"/>
    </location>
</feature>
<organism evidence="2 3">
    <name type="scientific">Streptomyces niveus</name>
    <name type="common">Streptomyces spheroides</name>
    <dbReference type="NCBI Taxonomy" id="193462"/>
    <lineage>
        <taxon>Bacteria</taxon>
        <taxon>Bacillati</taxon>
        <taxon>Actinomycetota</taxon>
        <taxon>Actinomycetes</taxon>
        <taxon>Kitasatosporales</taxon>
        <taxon>Streptomycetaceae</taxon>
        <taxon>Streptomyces</taxon>
    </lineage>
</organism>
<sequence length="170" mass="18728">MDTASRDELLAEAVDLRTRGEAEQARERLVALADRHPQDAEVAYQTAWTHDALGLEAEAVAYYERALAGTDLSARDRLGALVGLGSTFRILGRYEEAVGTLRGGLVEFPDDGALRTFLAMALFNTEQHDEAMRILLELLATTSDDPGVRAYRRAIGHYAKDLREVVQQAP</sequence>
<dbReference type="Proteomes" id="UP001432209">
    <property type="component" value="Chromosome"/>
</dbReference>
<evidence type="ECO:0000313" key="3">
    <source>
        <dbReference type="Proteomes" id="UP001432209"/>
    </source>
</evidence>
<accession>A0ABZ2A0E0</accession>
<dbReference type="Pfam" id="PF12688">
    <property type="entry name" value="TPR_5"/>
    <property type="match status" value="1"/>
</dbReference>
<reference evidence="2" key="1">
    <citation type="submission" date="2022-10" db="EMBL/GenBank/DDBJ databases">
        <title>The complete genomes of actinobacterial strains from the NBC collection.</title>
        <authorList>
            <person name="Joergensen T.S."/>
            <person name="Alvarez Arevalo M."/>
            <person name="Sterndorff E.B."/>
            <person name="Faurdal D."/>
            <person name="Vuksanovic O."/>
            <person name="Mourched A.-S."/>
            <person name="Charusanti P."/>
            <person name="Shaw S."/>
            <person name="Blin K."/>
            <person name="Weber T."/>
        </authorList>
    </citation>
    <scope>NUCLEOTIDE SEQUENCE</scope>
    <source>
        <strain evidence="2">NBC_01432</strain>
    </source>
</reference>
<keyword evidence="3" id="KW-1185">Reference proteome</keyword>
<dbReference type="GeneID" id="91345011"/>
<protein>
    <submittedName>
        <fullName evidence="2">Tetratricopeptide repeat protein</fullName>
    </submittedName>
</protein>
<evidence type="ECO:0000313" key="2">
    <source>
        <dbReference type="EMBL" id="WUX52182.1"/>
    </source>
</evidence>
<dbReference type="Gene3D" id="1.25.40.10">
    <property type="entry name" value="Tetratricopeptide repeat domain"/>
    <property type="match status" value="1"/>
</dbReference>
<proteinExistence type="predicted"/>
<evidence type="ECO:0000259" key="1">
    <source>
        <dbReference type="Pfam" id="PF12688"/>
    </source>
</evidence>
<name>A0ABZ2A0E0_STRNV</name>
<dbReference type="InterPro" id="IPR041656">
    <property type="entry name" value="TPR_5"/>
</dbReference>
<dbReference type="SUPFAM" id="SSF48452">
    <property type="entry name" value="TPR-like"/>
    <property type="match status" value="1"/>
</dbReference>
<dbReference type="RefSeq" id="WP_329075850.1">
    <property type="nucleotide sequence ID" value="NZ_CP108849.2"/>
</dbReference>
<dbReference type="InterPro" id="IPR011990">
    <property type="entry name" value="TPR-like_helical_dom_sf"/>
</dbReference>
<dbReference type="EMBL" id="CP109495">
    <property type="protein sequence ID" value="WUX52182.1"/>
    <property type="molecule type" value="Genomic_DNA"/>
</dbReference>